<evidence type="ECO:0000313" key="3">
    <source>
        <dbReference type="Proteomes" id="UP000703269"/>
    </source>
</evidence>
<reference evidence="2 3" key="1">
    <citation type="submission" date="2021-08" db="EMBL/GenBank/DDBJ databases">
        <title>Draft Genome Sequence of Phanerochaete sordida strain YK-624.</title>
        <authorList>
            <person name="Mori T."/>
            <person name="Dohra H."/>
            <person name="Suzuki T."/>
            <person name="Kawagishi H."/>
            <person name="Hirai H."/>
        </authorList>
    </citation>
    <scope>NUCLEOTIDE SEQUENCE [LARGE SCALE GENOMIC DNA]</scope>
    <source>
        <strain evidence="2 3">YK-624</strain>
    </source>
</reference>
<gene>
    <name evidence="2" type="ORF">PsYK624_073220</name>
</gene>
<dbReference type="AlphaFoldDB" id="A0A9P3G892"/>
<evidence type="ECO:0000256" key="1">
    <source>
        <dbReference type="SAM" id="MobiDB-lite"/>
    </source>
</evidence>
<protein>
    <submittedName>
        <fullName evidence="2">Uncharacterized protein</fullName>
    </submittedName>
</protein>
<dbReference type="OrthoDB" id="2692137at2759"/>
<proteinExistence type="predicted"/>
<accession>A0A9P3G892</accession>
<name>A0A9P3G892_9APHY</name>
<feature type="region of interest" description="Disordered" evidence="1">
    <location>
        <begin position="1"/>
        <end position="74"/>
    </location>
</feature>
<feature type="region of interest" description="Disordered" evidence="1">
    <location>
        <begin position="523"/>
        <end position="563"/>
    </location>
</feature>
<dbReference type="EMBL" id="BPQB01000020">
    <property type="protein sequence ID" value="GJE91173.1"/>
    <property type="molecule type" value="Genomic_DNA"/>
</dbReference>
<comment type="caution">
    <text evidence="2">The sequence shown here is derived from an EMBL/GenBank/DDBJ whole genome shotgun (WGS) entry which is preliminary data.</text>
</comment>
<dbReference type="Proteomes" id="UP000703269">
    <property type="component" value="Unassembled WGS sequence"/>
</dbReference>
<organism evidence="2 3">
    <name type="scientific">Phanerochaete sordida</name>
    <dbReference type="NCBI Taxonomy" id="48140"/>
    <lineage>
        <taxon>Eukaryota</taxon>
        <taxon>Fungi</taxon>
        <taxon>Dikarya</taxon>
        <taxon>Basidiomycota</taxon>
        <taxon>Agaricomycotina</taxon>
        <taxon>Agaricomycetes</taxon>
        <taxon>Polyporales</taxon>
        <taxon>Phanerochaetaceae</taxon>
        <taxon>Phanerochaete</taxon>
    </lineage>
</organism>
<evidence type="ECO:0000313" key="2">
    <source>
        <dbReference type="EMBL" id="GJE91173.1"/>
    </source>
</evidence>
<keyword evidence="3" id="KW-1185">Reference proteome</keyword>
<sequence>MHPNASASADKRGSAATTATGRHSEGDRPRAPKRTRLHEWTAARQHAASQPAGTSTTLRAPEPGASDKPKQPDVVIARPSWPDAVTLDDEAMKWARGRVHALVDDRYLLIAINADWVPRPVMGRVGIMLRDDGRFGVEDPLNWPQLYCPDRPYLALIPKRPPRHTPLAFLWETPRKEDFVSANEDPGGGAFGYLAPAKVAKLRDVVQSTRDSAGAIKRYSPAAHVAVAEVLNRLVAALHSSFTLFGIPSTFRNIVRLWSRFHRCWAECWAFIRWHNYSKAKADIAVLDKPTAVIAEAGVHDAGVIGTVTNDPTIAQRWLAAGVPVWFLVLRHAAGKDQFAGRDPVSLTDPSAIETSSRLVGGDVRCWATAGSQHVDAIWRESEGVLDIERNPLPADYSLENEFAGLPTLYNQGRSKQKATQRPRGTERFQATAHPLVPARLPAWQAGLEAVDTTQPCEARVGFWIPDPELVVTPSLPIRLLVHLSNWLSVRVGVFSKLGRRGMYHPVGPECWRIFLARFPEQTPEEREESQKKREAALAESASKASRKGGKRPDTHQAAQQKRADRKLQVCAYFGALLDRDARPFELRTPPISSFSWRGRTLALGLEDARAGRPPLPADVVCEVAWELSEVAFRVELSELDRCLTSNTGAGAYAERNQLLGEIFPGDHWSRPTLPPYPDRLPVQSPAERTLRLDALRRLLLRWPGCPRSFDMQLDDRTSGTTLDWFERAAARFYCSTAYLKWGRAAAVPRQPPVSLSAAVF</sequence>
<feature type="compositionally biased region" description="Polar residues" evidence="1">
    <location>
        <begin position="47"/>
        <end position="58"/>
    </location>
</feature>